<dbReference type="Proteomes" id="UP001255601">
    <property type="component" value="Unassembled WGS sequence"/>
</dbReference>
<sequence>MELEIFAVGEIYACGIRRKRRLEQAALRIGKGQAAQQGGSLDDAQHLLKQQLGFAFVAERLSSVSRQVVERLLSKRHQVVGMKRHGAGGFHLAVICVLDQPLPIGVFGPSAQTRKHGSDRKNDGETEARPFLHILGNHMFLTVQIQMHQSSVR</sequence>
<name>A0AAJ2B8G3_9HYPH</name>
<organism evidence="1 2">
    <name type="scientific">Agrobacterium larrymoorei</name>
    <dbReference type="NCBI Taxonomy" id="160699"/>
    <lineage>
        <taxon>Bacteria</taxon>
        <taxon>Pseudomonadati</taxon>
        <taxon>Pseudomonadota</taxon>
        <taxon>Alphaproteobacteria</taxon>
        <taxon>Hyphomicrobiales</taxon>
        <taxon>Rhizobiaceae</taxon>
        <taxon>Rhizobium/Agrobacterium group</taxon>
        <taxon>Agrobacterium</taxon>
    </lineage>
</organism>
<protein>
    <submittedName>
        <fullName evidence="1">Uncharacterized protein</fullName>
    </submittedName>
</protein>
<evidence type="ECO:0000313" key="1">
    <source>
        <dbReference type="EMBL" id="MDR6099992.1"/>
    </source>
</evidence>
<proteinExistence type="predicted"/>
<reference evidence="1" key="1">
    <citation type="submission" date="2023-08" db="EMBL/GenBank/DDBJ databases">
        <title>Functional and genomic diversity of the sorghum phyllosphere microbiome.</title>
        <authorList>
            <person name="Shade A."/>
        </authorList>
    </citation>
    <scope>NUCLEOTIDE SEQUENCE</scope>
    <source>
        <strain evidence="1">SORGH_AS_0974</strain>
    </source>
</reference>
<dbReference type="RefSeq" id="WP_309769139.1">
    <property type="nucleotide sequence ID" value="NZ_JAVIZC010000001.1"/>
</dbReference>
<comment type="caution">
    <text evidence="1">The sequence shown here is derived from an EMBL/GenBank/DDBJ whole genome shotgun (WGS) entry which is preliminary data.</text>
</comment>
<gene>
    <name evidence="1" type="ORF">QE369_000170</name>
</gene>
<evidence type="ECO:0000313" key="2">
    <source>
        <dbReference type="Proteomes" id="UP001255601"/>
    </source>
</evidence>
<accession>A0AAJ2B8G3</accession>
<dbReference type="AlphaFoldDB" id="A0AAJ2B8G3"/>
<dbReference type="EMBL" id="JAVIZC010000001">
    <property type="protein sequence ID" value="MDR6099992.1"/>
    <property type="molecule type" value="Genomic_DNA"/>
</dbReference>